<dbReference type="OrthoDB" id="7348506at2"/>
<gene>
    <name evidence="2" type="ORF">SAMN02745724_00631</name>
</gene>
<name>A0A1I1FNA4_9GAMM</name>
<keyword evidence="3" id="KW-1185">Reference proteome</keyword>
<feature type="domain" description="Lipoprotein LPP20-like" evidence="1">
    <location>
        <begin position="55"/>
        <end position="122"/>
    </location>
</feature>
<sequence length="149" mass="16233">MNKYIFSKLFLFIILSFICFGVLASVPKGVLKVKGFGTVDPAKTSSDFQAKMMAKRAAQLDAQRQLAETTKGLQLSAGTSVEDYEVTSDVIATRVKSLIRGAFIIDQNVKPEDGSFVAEVTLGLCLTNESEICKSRDSIKLLSDSLNDQ</sequence>
<proteinExistence type="predicted"/>
<dbReference type="STRING" id="1123010.SAMN02745724_00631"/>
<accession>A0A1I1FNA4</accession>
<keyword evidence="2" id="KW-0449">Lipoprotein</keyword>
<dbReference type="AlphaFoldDB" id="A0A1I1FNA4"/>
<reference evidence="2 3" key="1">
    <citation type="submission" date="2016-10" db="EMBL/GenBank/DDBJ databases">
        <authorList>
            <person name="de Groot N.N."/>
        </authorList>
    </citation>
    <scope>NUCLEOTIDE SEQUENCE [LARGE SCALE GENOMIC DNA]</scope>
    <source>
        <strain evidence="2 3">DSM 6059</strain>
    </source>
</reference>
<dbReference type="InterPro" id="IPR024952">
    <property type="entry name" value="LPP20-like_dom"/>
</dbReference>
<evidence type="ECO:0000313" key="2">
    <source>
        <dbReference type="EMBL" id="SFB98583.1"/>
    </source>
</evidence>
<dbReference type="EMBL" id="FOLO01000003">
    <property type="protein sequence ID" value="SFB98583.1"/>
    <property type="molecule type" value="Genomic_DNA"/>
</dbReference>
<dbReference type="Proteomes" id="UP000198862">
    <property type="component" value="Unassembled WGS sequence"/>
</dbReference>
<organism evidence="2 3">
    <name type="scientific">Pseudoalteromonas denitrificans DSM 6059</name>
    <dbReference type="NCBI Taxonomy" id="1123010"/>
    <lineage>
        <taxon>Bacteria</taxon>
        <taxon>Pseudomonadati</taxon>
        <taxon>Pseudomonadota</taxon>
        <taxon>Gammaproteobacteria</taxon>
        <taxon>Alteromonadales</taxon>
        <taxon>Pseudoalteromonadaceae</taxon>
        <taxon>Pseudoalteromonas</taxon>
    </lineage>
</organism>
<evidence type="ECO:0000259" key="1">
    <source>
        <dbReference type="Pfam" id="PF02169"/>
    </source>
</evidence>
<evidence type="ECO:0000313" key="3">
    <source>
        <dbReference type="Proteomes" id="UP000198862"/>
    </source>
</evidence>
<dbReference type="Pfam" id="PF02169">
    <property type="entry name" value="LPP20"/>
    <property type="match status" value="1"/>
</dbReference>
<protein>
    <submittedName>
        <fullName evidence="2">LPP20 lipoprotein</fullName>
    </submittedName>
</protein>
<dbReference type="RefSeq" id="WP_091979845.1">
    <property type="nucleotide sequence ID" value="NZ_FOLO01000003.1"/>
</dbReference>